<evidence type="ECO:0000313" key="3">
    <source>
        <dbReference type="EMBL" id="TDR42132.1"/>
    </source>
</evidence>
<reference evidence="2 4" key="1">
    <citation type="submission" date="2018-06" db="EMBL/GenBank/DDBJ databases">
        <authorList>
            <consortium name="Pathogen Informatics"/>
            <person name="Doyle S."/>
        </authorList>
    </citation>
    <scope>NUCLEOTIDE SEQUENCE [LARGE SCALE GENOMIC DNA]</scope>
    <source>
        <strain evidence="2 4">NCTC10597</strain>
    </source>
</reference>
<dbReference type="EMBL" id="SNZG01000004">
    <property type="protein sequence ID" value="TDR42132.1"/>
    <property type="molecule type" value="Genomic_DNA"/>
</dbReference>
<proteinExistence type="predicted"/>
<evidence type="ECO:0000313" key="5">
    <source>
        <dbReference type="Proteomes" id="UP000294641"/>
    </source>
</evidence>
<dbReference type="AlphaFoldDB" id="A0A8B4QE72"/>
<dbReference type="Proteomes" id="UP000254330">
    <property type="component" value="Unassembled WGS sequence"/>
</dbReference>
<gene>
    <name evidence="3" type="ORF">DFR61_10422</name>
    <name evidence="2" type="ORF">NCTC10597_02741</name>
</gene>
<keyword evidence="5" id="KW-1185">Reference proteome</keyword>
<feature type="transmembrane region" description="Helical" evidence="1">
    <location>
        <begin position="6"/>
        <end position="29"/>
    </location>
</feature>
<name>A0A8B4QE72_9BACL</name>
<dbReference type="EMBL" id="UGNP01000001">
    <property type="protein sequence ID" value="STX10949.1"/>
    <property type="molecule type" value="Genomic_DNA"/>
</dbReference>
<keyword evidence="1" id="KW-1133">Transmembrane helix</keyword>
<keyword evidence="1" id="KW-0472">Membrane</keyword>
<accession>A0A8B4QE72</accession>
<evidence type="ECO:0000256" key="1">
    <source>
        <dbReference type="SAM" id="Phobius"/>
    </source>
</evidence>
<evidence type="ECO:0000313" key="2">
    <source>
        <dbReference type="EMBL" id="STX10949.1"/>
    </source>
</evidence>
<sequence length="32" mass="3460">MSGKKVTIAIVGITIMSVIAIYISLQLFYAKS</sequence>
<dbReference type="Proteomes" id="UP000294641">
    <property type="component" value="Unassembled WGS sequence"/>
</dbReference>
<keyword evidence="1" id="KW-0812">Transmembrane</keyword>
<protein>
    <submittedName>
        <fullName evidence="2">Uncharacterized protein</fullName>
    </submittedName>
</protein>
<reference evidence="3 5" key="2">
    <citation type="submission" date="2019-03" db="EMBL/GenBank/DDBJ databases">
        <title>Genomic Encyclopedia of Type Strains, Phase IV (KMG-IV): sequencing the most valuable type-strain genomes for metagenomic binning, comparative biology and taxonomic classification.</title>
        <authorList>
            <person name="Goeker M."/>
        </authorList>
    </citation>
    <scope>NUCLEOTIDE SEQUENCE [LARGE SCALE GENOMIC DNA]</scope>
    <source>
        <strain evidence="3 5">DSM 20580</strain>
    </source>
</reference>
<evidence type="ECO:0000313" key="4">
    <source>
        <dbReference type="Proteomes" id="UP000254330"/>
    </source>
</evidence>
<comment type="caution">
    <text evidence="2">The sequence shown here is derived from an EMBL/GenBank/DDBJ whole genome shotgun (WGS) entry which is preliminary data.</text>
</comment>
<organism evidence="2 4">
    <name type="scientific">Kurthia zopfii</name>
    <dbReference type="NCBI Taxonomy" id="1650"/>
    <lineage>
        <taxon>Bacteria</taxon>
        <taxon>Bacillati</taxon>
        <taxon>Bacillota</taxon>
        <taxon>Bacilli</taxon>
        <taxon>Bacillales</taxon>
        <taxon>Caryophanaceae</taxon>
        <taxon>Kurthia</taxon>
    </lineage>
</organism>